<feature type="compositionally biased region" description="Polar residues" evidence="10">
    <location>
        <begin position="19"/>
        <end position="55"/>
    </location>
</feature>
<dbReference type="InterPro" id="IPR013087">
    <property type="entry name" value="Znf_C2H2_type"/>
</dbReference>
<dbReference type="Proteomes" id="UP000030161">
    <property type="component" value="Unassembled WGS sequence"/>
</dbReference>
<reference evidence="12 13" key="1">
    <citation type="submission" date="2013-12" db="EMBL/GenBank/DDBJ databases">
        <title>The Genome Sequence of Candida albicans P78048.</title>
        <authorList>
            <consortium name="The Broad Institute Genome Sequencing Platform"/>
            <consortium name="The Broad Institute Genome Sequencing Center for Infectious Disease"/>
            <person name="Cuomo C."/>
            <person name="Bennett R."/>
            <person name="Hirakawa M."/>
            <person name="Noverr M."/>
            <person name="Mitchell A."/>
            <person name="Young S.K."/>
            <person name="Zeng Q."/>
            <person name="Gargeya S."/>
            <person name="Fitzgerald M."/>
            <person name="Abouelleil A."/>
            <person name="Alvarado L."/>
            <person name="Berlin A.M."/>
            <person name="Chapman S.B."/>
            <person name="Dewar J."/>
            <person name="Goldberg J."/>
            <person name="Griggs A."/>
            <person name="Gujja S."/>
            <person name="Hansen M."/>
            <person name="Howarth C."/>
            <person name="Imamovic A."/>
            <person name="Larimer J."/>
            <person name="McCowan C."/>
            <person name="Murphy C."/>
            <person name="Pearson M."/>
            <person name="Priest M."/>
            <person name="Roberts A."/>
            <person name="Saif S."/>
            <person name="Shea T."/>
            <person name="Sykes S."/>
            <person name="Wortman J."/>
            <person name="Nusbaum C."/>
            <person name="Birren B."/>
        </authorList>
    </citation>
    <scope>NUCLEOTIDE SEQUENCE [LARGE SCALE GENOMIC DNA]</scope>
    <source>
        <strain evidence="12 13">P78048</strain>
    </source>
</reference>
<evidence type="ECO:0000256" key="4">
    <source>
        <dbReference type="ARBA" id="ARBA00022771"/>
    </source>
</evidence>
<keyword evidence="6" id="KW-0805">Transcription regulation</keyword>
<dbReference type="AlphaFoldDB" id="A0AB34PKB4"/>
<feature type="domain" description="C2H2-type" evidence="11">
    <location>
        <begin position="111"/>
        <end position="140"/>
    </location>
</feature>
<dbReference type="PROSITE" id="PS00028">
    <property type="entry name" value="ZINC_FINGER_C2H2_1"/>
    <property type="match status" value="1"/>
</dbReference>
<keyword evidence="5" id="KW-0862">Zinc</keyword>
<evidence type="ECO:0000259" key="11">
    <source>
        <dbReference type="PROSITE" id="PS50157"/>
    </source>
</evidence>
<name>A0AB34PKB4_CANAX</name>
<dbReference type="InterPro" id="IPR036236">
    <property type="entry name" value="Znf_C2H2_sf"/>
</dbReference>
<feature type="compositionally biased region" description="Basic and acidic residues" evidence="10">
    <location>
        <begin position="56"/>
        <end position="66"/>
    </location>
</feature>
<accession>A0AB34PKB4</accession>
<evidence type="ECO:0000256" key="1">
    <source>
        <dbReference type="ARBA" id="ARBA00004123"/>
    </source>
</evidence>
<evidence type="ECO:0000256" key="10">
    <source>
        <dbReference type="SAM" id="MobiDB-lite"/>
    </source>
</evidence>
<organism evidence="12 13">
    <name type="scientific">Candida albicans P78048</name>
    <dbReference type="NCBI Taxonomy" id="1094989"/>
    <lineage>
        <taxon>Eukaryota</taxon>
        <taxon>Fungi</taxon>
        <taxon>Dikarya</taxon>
        <taxon>Ascomycota</taxon>
        <taxon>Saccharomycotina</taxon>
        <taxon>Pichiomycetes</taxon>
        <taxon>Debaryomycetaceae</taxon>
        <taxon>Candida/Lodderomyces clade</taxon>
        <taxon>Candida</taxon>
    </lineage>
</organism>
<feature type="compositionally biased region" description="Polar residues" evidence="10">
    <location>
        <begin position="69"/>
        <end position="83"/>
    </location>
</feature>
<dbReference type="GO" id="GO:0005634">
    <property type="term" value="C:nucleus"/>
    <property type="evidence" value="ECO:0007669"/>
    <property type="project" value="UniProtKB-SubCell"/>
</dbReference>
<evidence type="ECO:0000256" key="8">
    <source>
        <dbReference type="ARBA" id="ARBA00023242"/>
    </source>
</evidence>
<keyword evidence="7" id="KW-0804">Transcription</keyword>
<keyword evidence="8" id="KW-0539">Nucleus</keyword>
<gene>
    <name evidence="12" type="ORF">MG3_05581</name>
</gene>
<dbReference type="InterPro" id="IPR051061">
    <property type="entry name" value="Zinc_finger_trans_reg"/>
</dbReference>
<keyword evidence="2" id="KW-0479">Metal-binding</keyword>
<comment type="subcellular location">
    <subcellularLocation>
        <location evidence="1">Nucleus</location>
    </subcellularLocation>
</comment>
<evidence type="ECO:0000256" key="3">
    <source>
        <dbReference type="ARBA" id="ARBA00022737"/>
    </source>
</evidence>
<dbReference type="SMART" id="SM00355">
    <property type="entry name" value="ZnF_C2H2"/>
    <property type="match status" value="2"/>
</dbReference>
<dbReference type="GO" id="GO:0008270">
    <property type="term" value="F:zinc ion binding"/>
    <property type="evidence" value="ECO:0007669"/>
    <property type="project" value="UniProtKB-KW"/>
</dbReference>
<evidence type="ECO:0000256" key="7">
    <source>
        <dbReference type="ARBA" id="ARBA00023163"/>
    </source>
</evidence>
<evidence type="ECO:0000313" key="13">
    <source>
        <dbReference type="Proteomes" id="UP000030161"/>
    </source>
</evidence>
<proteinExistence type="predicted"/>
<dbReference type="PANTHER" id="PTHR46179:SF13">
    <property type="entry name" value="C2H2-TYPE DOMAIN-CONTAINING PROTEIN"/>
    <property type="match status" value="1"/>
</dbReference>
<dbReference type="Gene3D" id="3.30.160.60">
    <property type="entry name" value="Classic Zinc Finger"/>
    <property type="match status" value="1"/>
</dbReference>
<dbReference type="EMBL" id="AJIX01000042">
    <property type="protein sequence ID" value="KGR04453.1"/>
    <property type="molecule type" value="Genomic_DNA"/>
</dbReference>
<evidence type="ECO:0000256" key="9">
    <source>
        <dbReference type="PROSITE-ProRule" id="PRU00042"/>
    </source>
</evidence>
<evidence type="ECO:0000256" key="2">
    <source>
        <dbReference type="ARBA" id="ARBA00022723"/>
    </source>
</evidence>
<evidence type="ECO:0000256" key="5">
    <source>
        <dbReference type="ARBA" id="ARBA00022833"/>
    </source>
</evidence>
<dbReference type="PROSITE" id="PS50157">
    <property type="entry name" value="ZINC_FINGER_C2H2_2"/>
    <property type="match status" value="1"/>
</dbReference>
<evidence type="ECO:0000256" key="6">
    <source>
        <dbReference type="ARBA" id="ARBA00023015"/>
    </source>
</evidence>
<keyword evidence="3" id="KW-0677">Repeat</keyword>
<feature type="region of interest" description="Disordered" evidence="10">
    <location>
        <begin position="18"/>
        <end position="83"/>
    </location>
</feature>
<sequence>MVKQKQKRIKFEEELGQPILQTKTTSPLPNVSNINRQETQPFNAYTTYQAPSQESEYQHQEQKSIKETAPSSSRIQTQLDSQVLRRSSPPVIVFRRDKPKKVLPKKPVKPYLCTHPGCTWAFARHSDLTRHSKSHAEPQYKCPYWKNDPTCHKKNGAFNRLDVLKRHLRLIHYVKDKQPISDLNPGQDPGWCRACQRMFPNSKAFIEHCYDCAKNTVPTEWIDIKRESSRIPNQTTFRVKLDQINNTENT</sequence>
<evidence type="ECO:0000313" key="12">
    <source>
        <dbReference type="EMBL" id="KGR04453.1"/>
    </source>
</evidence>
<dbReference type="SUPFAM" id="SSF57667">
    <property type="entry name" value="beta-beta-alpha zinc fingers"/>
    <property type="match status" value="1"/>
</dbReference>
<comment type="caution">
    <text evidence="12">The sequence shown here is derived from an EMBL/GenBank/DDBJ whole genome shotgun (WGS) entry which is preliminary data.</text>
</comment>
<dbReference type="GO" id="GO:0006357">
    <property type="term" value="P:regulation of transcription by RNA polymerase II"/>
    <property type="evidence" value="ECO:0007669"/>
    <property type="project" value="TreeGrafter"/>
</dbReference>
<protein>
    <recommendedName>
        <fullName evidence="11">C2H2-type domain-containing protein</fullName>
    </recommendedName>
</protein>
<dbReference type="PANTHER" id="PTHR46179">
    <property type="entry name" value="ZINC FINGER PROTEIN"/>
    <property type="match status" value="1"/>
</dbReference>
<dbReference type="FunFam" id="3.30.160.60:FF:001102">
    <property type="entry name" value="Transcription factor IIIA"/>
    <property type="match status" value="1"/>
</dbReference>
<keyword evidence="4 9" id="KW-0863">Zinc-finger</keyword>
<dbReference type="SMR" id="A0AB34PKB4"/>